<proteinExistence type="predicted"/>
<keyword evidence="1" id="KW-0732">Signal</keyword>
<feature type="signal peptide" evidence="1">
    <location>
        <begin position="1"/>
        <end position="20"/>
    </location>
</feature>
<name>A0A931MK04_9SPHN</name>
<dbReference type="Proteomes" id="UP000617634">
    <property type="component" value="Unassembled WGS sequence"/>
</dbReference>
<evidence type="ECO:0000313" key="3">
    <source>
        <dbReference type="EMBL" id="MBH0112372.1"/>
    </source>
</evidence>
<dbReference type="Gene3D" id="3.40.50.1980">
    <property type="entry name" value="Nitrogenase molybdenum iron protein domain"/>
    <property type="match status" value="2"/>
</dbReference>
<organism evidence="3 4">
    <name type="scientific">Novosphingobium aureum</name>
    <dbReference type="NCBI Taxonomy" id="2792964"/>
    <lineage>
        <taxon>Bacteria</taxon>
        <taxon>Pseudomonadati</taxon>
        <taxon>Pseudomonadota</taxon>
        <taxon>Alphaproteobacteria</taxon>
        <taxon>Sphingomonadales</taxon>
        <taxon>Sphingomonadaceae</taxon>
        <taxon>Novosphingobium</taxon>
    </lineage>
</organism>
<comment type="caution">
    <text evidence="3">The sequence shown here is derived from an EMBL/GenBank/DDBJ whole genome shotgun (WGS) entry which is preliminary data.</text>
</comment>
<reference evidence="3" key="1">
    <citation type="submission" date="2020-11" db="EMBL/GenBank/DDBJ databases">
        <title>Novosphingobium aureum sp. nov., a marine bacterium isolated from sediment of a salt flat.</title>
        <authorList>
            <person name="Yoo Y."/>
            <person name="Kim J.-J."/>
        </authorList>
    </citation>
    <scope>NUCLEOTIDE SEQUENCE</scope>
    <source>
        <strain evidence="3">YJ-S2-02</strain>
    </source>
</reference>
<protein>
    <submittedName>
        <fullName evidence="3">ABC transporter substrate-binding protein</fullName>
    </submittedName>
</protein>
<sequence length="292" mass="29898">MAKSALGCALALGLAGCSGANGRSEGAALAPGHPRIVSLNPCTDAVLAEVSAPGQLLAISSYSHDPSSTSMGLAEASRYRGVSGSVEEIAALDPQVVVASSFLPPTTLHALEDLGIRVVREPIVTDVAGAKAQIRTLAALTGERAAGERLVARIDTALADSAPPPGWKPVPALVWQSAGLVAGNDALVMDLVRHAGFTNAAAARGLGQADYLPLEQVLADPPGVIFAAGNPLAEEDRVLRHPALAELDHTARFSLSRSLLWCAGPTVPRLLDRMADARRSLAHGSTAKGAGE</sequence>
<dbReference type="RefSeq" id="WP_197161630.1">
    <property type="nucleotide sequence ID" value="NZ_JADZGI010000001.1"/>
</dbReference>
<evidence type="ECO:0000259" key="2">
    <source>
        <dbReference type="PROSITE" id="PS50983"/>
    </source>
</evidence>
<dbReference type="EMBL" id="JADZGI010000001">
    <property type="protein sequence ID" value="MBH0112372.1"/>
    <property type="molecule type" value="Genomic_DNA"/>
</dbReference>
<evidence type="ECO:0000313" key="4">
    <source>
        <dbReference type="Proteomes" id="UP000617634"/>
    </source>
</evidence>
<dbReference type="PANTHER" id="PTHR30535:SF4">
    <property type="entry name" value="HEMIN-BINDING PERIPLASMIC PROTEIN HMUT"/>
    <property type="match status" value="1"/>
</dbReference>
<feature type="chain" id="PRO_5037956386" evidence="1">
    <location>
        <begin position="21"/>
        <end position="292"/>
    </location>
</feature>
<accession>A0A931MK04</accession>
<dbReference type="PANTHER" id="PTHR30535">
    <property type="entry name" value="VITAMIN B12-BINDING PROTEIN"/>
    <property type="match status" value="1"/>
</dbReference>
<gene>
    <name evidence="3" type="ORF">I5E68_05310</name>
</gene>
<feature type="domain" description="Fe/B12 periplasmic-binding" evidence="2">
    <location>
        <begin position="35"/>
        <end position="282"/>
    </location>
</feature>
<dbReference type="InterPro" id="IPR002491">
    <property type="entry name" value="ABC_transptr_periplasmic_BD"/>
</dbReference>
<dbReference type="Pfam" id="PF01497">
    <property type="entry name" value="Peripla_BP_2"/>
    <property type="match status" value="1"/>
</dbReference>
<dbReference type="PROSITE" id="PS51257">
    <property type="entry name" value="PROKAR_LIPOPROTEIN"/>
    <property type="match status" value="1"/>
</dbReference>
<evidence type="ECO:0000256" key="1">
    <source>
        <dbReference type="SAM" id="SignalP"/>
    </source>
</evidence>
<dbReference type="PROSITE" id="PS50983">
    <property type="entry name" value="FE_B12_PBP"/>
    <property type="match status" value="1"/>
</dbReference>
<dbReference type="SUPFAM" id="SSF53807">
    <property type="entry name" value="Helical backbone' metal receptor"/>
    <property type="match status" value="1"/>
</dbReference>
<dbReference type="AlphaFoldDB" id="A0A931MK04"/>
<keyword evidence="4" id="KW-1185">Reference proteome</keyword>
<dbReference type="InterPro" id="IPR050902">
    <property type="entry name" value="ABC_Transporter_SBP"/>
</dbReference>